<dbReference type="RefSeq" id="WP_158900891.1">
    <property type="nucleotide sequence ID" value="NZ_CP035733.1"/>
</dbReference>
<gene>
    <name evidence="4" type="primary">proC</name>
    <name evidence="9" type="ORF">EUU25_10800</name>
</gene>
<dbReference type="AlphaFoldDB" id="A0A6I6LF71"/>
<dbReference type="EMBL" id="CP035733">
    <property type="protein sequence ID" value="QGY81062.1"/>
    <property type="molecule type" value="Genomic_DNA"/>
</dbReference>
<keyword evidence="10" id="KW-1185">Reference proteome</keyword>
<feature type="domain" description="Pyrroline-5-carboxylate reductase catalytic N-terminal" evidence="7">
    <location>
        <begin position="7"/>
        <end position="93"/>
    </location>
</feature>
<dbReference type="InterPro" id="IPR029036">
    <property type="entry name" value="P5CR_dimer"/>
</dbReference>
<evidence type="ECO:0000256" key="2">
    <source>
        <dbReference type="ARBA" id="ARBA00022857"/>
    </source>
</evidence>
<keyword evidence="4 6" id="KW-0028">Amino-acid biosynthesis</keyword>
<dbReference type="InterPro" id="IPR028939">
    <property type="entry name" value="P5C_Rdtase_cat_N"/>
</dbReference>
<dbReference type="KEGG" id="slaa:EUU25_10800"/>
<evidence type="ECO:0000256" key="4">
    <source>
        <dbReference type="HAMAP-Rule" id="MF_01925"/>
    </source>
</evidence>
<dbReference type="FunFam" id="1.10.3730.10:FF:000001">
    <property type="entry name" value="Pyrroline-5-carboxylate reductase"/>
    <property type="match status" value="1"/>
</dbReference>
<comment type="catalytic activity">
    <reaction evidence="4 6">
        <text>L-proline + NADP(+) = (S)-1-pyrroline-5-carboxylate + NADPH + 2 H(+)</text>
        <dbReference type="Rhea" id="RHEA:14109"/>
        <dbReference type="ChEBI" id="CHEBI:15378"/>
        <dbReference type="ChEBI" id="CHEBI:17388"/>
        <dbReference type="ChEBI" id="CHEBI:57783"/>
        <dbReference type="ChEBI" id="CHEBI:58349"/>
        <dbReference type="ChEBI" id="CHEBI:60039"/>
        <dbReference type="EC" id="1.5.1.2"/>
    </reaction>
</comment>
<dbReference type="EC" id="1.5.1.2" evidence="4 5"/>
<comment type="similarity">
    <text evidence="1 4 6">Belongs to the pyrroline-5-carboxylate reductase family.</text>
</comment>
<dbReference type="NCBIfam" id="TIGR00112">
    <property type="entry name" value="proC"/>
    <property type="match status" value="1"/>
</dbReference>
<feature type="domain" description="Pyrroline-5-carboxylate reductase dimerisation" evidence="8">
    <location>
        <begin position="155"/>
        <end position="260"/>
    </location>
</feature>
<dbReference type="Proteomes" id="UP000428803">
    <property type="component" value="Chromosome"/>
</dbReference>
<dbReference type="InterPro" id="IPR053790">
    <property type="entry name" value="P5CR-like_CS"/>
</dbReference>
<dbReference type="PANTHER" id="PTHR11645">
    <property type="entry name" value="PYRROLINE-5-CARBOXYLATE REDUCTASE"/>
    <property type="match status" value="1"/>
</dbReference>
<dbReference type="SUPFAM" id="SSF48179">
    <property type="entry name" value="6-phosphogluconate dehydrogenase C-terminal domain-like"/>
    <property type="match status" value="1"/>
</dbReference>
<dbReference type="PANTHER" id="PTHR11645:SF0">
    <property type="entry name" value="PYRROLINE-5-CARBOXYLATE REDUCTASE 3"/>
    <property type="match status" value="1"/>
</dbReference>
<dbReference type="Gene3D" id="1.10.3730.10">
    <property type="entry name" value="ProC C-terminal domain-like"/>
    <property type="match status" value="1"/>
</dbReference>
<dbReference type="Pfam" id="PF14748">
    <property type="entry name" value="P5CR_dimer"/>
    <property type="match status" value="1"/>
</dbReference>
<dbReference type="Pfam" id="PF03807">
    <property type="entry name" value="F420_oxidored"/>
    <property type="match status" value="1"/>
</dbReference>
<dbReference type="Gene3D" id="3.40.50.720">
    <property type="entry name" value="NAD(P)-binding Rossmann-like Domain"/>
    <property type="match status" value="1"/>
</dbReference>
<comment type="function">
    <text evidence="4">Catalyzes the reduction of 1-pyrroline-5-carboxylate (PCA) to L-proline.</text>
</comment>
<dbReference type="InterPro" id="IPR000304">
    <property type="entry name" value="Pyrroline-COOH_reductase"/>
</dbReference>
<evidence type="ECO:0000259" key="7">
    <source>
        <dbReference type="Pfam" id="PF03807"/>
    </source>
</evidence>
<dbReference type="InterPro" id="IPR008927">
    <property type="entry name" value="6-PGluconate_DH-like_C_sf"/>
</dbReference>
<dbReference type="InterPro" id="IPR036291">
    <property type="entry name" value="NAD(P)-bd_dom_sf"/>
</dbReference>
<dbReference type="UniPathway" id="UPA00098">
    <property type="reaction ID" value="UER00361"/>
</dbReference>
<dbReference type="OrthoDB" id="9805754at2"/>
<dbReference type="GO" id="GO:0005737">
    <property type="term" value="C:cytoplasm"/>
    <property type="evidence" value="ECO:0007669"/>
    <property type="project" value="UniProtKB-SubCell"/>
</dbReference>
<comment type="subcellular location">
    <subcellularLocation>
        <location evidence="4">Cytoplasm</location>
    </subcellularLocation>
</comment>
<accession>A0A6I6LF71</accession>
<evidence type="ECO:0000256" key="1">
    <source>
        <dbReference type="ARBA" id="ARBA00005525"/>
    </source>
</evidence>
<evidence type="ECO:0000256" key="6">
    <source>
        <dbReference type="RuleBase" id="RU003903"/>
    </source>
</evidence>
<keyword evidence="2 4" id="KW-0521">NADP</keyword>
<keyword evidence="4" id="KW-0963">Cytoplasm</keyword>
<keyword evidence="3 4" id="KW-0560">Oxidoreductase</keyword>
<organism evidence="9 10">
    <name type="scientific">Sphingorhabdus lacus</name>
    <dbReference type="NCBI Taxonomy" id="392610"/>
    <lineage>
        <taxon>Bacteria</taxon>
        <taxon>Pseudomonadati</taxon>
        <taxon>Pseudomonadota</taxon>
        <taxon>Alphaproteobacteria</taxon>
        <taxon>Sphingomonadales</taxon>
        <taxon>Sphingomonadaceae</taxon>
        <taxon>Sphingorhabdus</taxon>
    </lineage>
</organism>
<name>A0A6I6LF71_9SPHN</name>
<reference evidence="10" key="1">
    <citation type="submission" date="2019-01" db="EMBL/GenBank/DDBJ databases">
        <title>Sphingorhabdus lacus sp.nov., isolated from an oligotrophic freshwater lake.</title>
        <authorList>
            <person name="Park M."/>
        </authorList>
    </citation>
    <scope>NUCLEOTIDE SEQUENCE [LARGE SCALE GENOMIC DNA]</scope>
    <source>
        <strain evidence="10">IMCC1753</strain>
    </source>
</reference>
<protein>
    <recommendedName>
        <fullName evidence="4 5">Pyrroline-5-carboxylate reductase</fullName>
        <shortName evidence="4">P5C reductase</shortName>
        <shortName evidence="4">P5CR</shortName>
        <ecNumber evidence="4 5">1.5.1.2</ecNumber>
    </recommendedName>
    <alternativeName>
        <fullName evidence="4">PCA reductase</fullName>
    </alternativeName>
</protein>
<comment type="catalytic activity">
    <reaction evidence="4">
        <text>L-proline + NAD(+) = (S)-1-pyrroline-5-carboxylate + NADH + 2 H(+)</text>
        <dbReference type="Rhea" id="RHEA:14105"/>
        <dbReference type="ChEBI" id="CHEBI:15378"/>
        <dbReference type="ChEBI" id="CHEBI:17388"/>
        <dbReference type="ChEBI" id="CHEBI:57540"/>
        <dbReference type="ChEBI" id="CHEBI:57945"/>
        <dbReference type="ChEBI" id="CHEBI:60039"/>
        <dbReference type="EC" id="1.5.1.2"/>
    </reaction>
</comment>
<dbReference type="PIRSF" id="PIRSF000193">
    <property type="entry name" value="Pyrrol-5-carb_rd"/>
    <property type="match status" value="1"/>
</dbReference>
<evidence type="ECO:0000259" key="8">
    <source>
        <dbReference type="Pfam" id="PF14748"/>
    </source>
</evidence>
<evidence type="ECO:0000256" key="5">
    <source>
        <dbReference type="NCBIfam" id="TIGR00112"/>
    </source>
</evidence>
<keyword evidence="4 6" id="KW-0641">Proline biosynthesis</keyword>
<dbReference type="GO" id="GO:0055129">
    <property type="term" value="P:L-proline biosynthetic process"/>
    <property type="evidence" value="ECO:0007669"/>
    <property type="project" value="UniProtKB-UniRule"/>
</dbReference>
<comment type="pathway">
    <text evidence="4 6">Amino-acid biosynthesis; L-proline biosynthesis; L-proline from L-glutamate 5-semialdehyde: step 1/1.</text>
</comment>
<sequence>MSSHMLIVGCGNMGGAMLRGWIAAGRSPSLFTVIDPAAQDLPVGVLHVPSASALDEIFDTVLIGIKPQMLESLAPAIRSRVAPGALVFSILAGTMTATLAKLFPDTSIVRLMPNLSAEIGLSPLGLFSNDLSSTERETLADFVAPLGTPVWIENENLMDAVTALAGSGPAFVYRFIDAMAKGGESAGLPADTSARLALATVEGAARLAAASTESPATLAQRVTSPGGTTAAGLAVLDADDHLKKLIEATIKAARDRGGELAKGDKL</sequence>
<dbReference type="GO" id="GO:0004735">
    <property type="term" value="F:pyrroline-5-carboxylate reductase activity"/>
    <property type="evidence" value="ECO:0007669"/>
    <property type="project" value="UniProtKB-UniRule"/>
</dbReference>
<proteinExistence type="inferred from homology"/>
<evidence type="ECO:0000256" key="3">
    <source>
        <dbReference type="ARBA" id="ARBA00023002"/>
    </source>
</evidence>
<dbReference type="PROSITE" id="PS00521">
    <property type="entry name" value="P5CR"/>
    <property type="match status" value="1"/>
</dbReference>
<dbReference type="HAMAP" id="MF_01925">
    <property type="entry name" value="P5C_reductase"/>
    <property type="match status" value="1"/>
</dbReference>
<evidence type="ECO:0000313" key="10">
    <source>
        <dbReference type="Proteomes" id="UP000428803"/>
    </source>
</evidence>
<evidence type="ECO:0000313" key="9">
    <source>
        <dbReference type="EMBL" id="QGY81062.1"/>
    </source>
</evidence>
<dbReference type="SUPFAM" id="SSF51735">
    <property type="entry name" value="NAD(P)-binding Rossmann-fold domains"/>
    <property type="match status" value="1"/>
</dbReference>